<accession>A0A2P2E803</accession>
<evidence type="ECO:0000259" key="1">
    <source>
        <dbReference type="PROSITE" id="PS51857"/>
    </source>
</evidence>
<evidence type="ECO:0000313" key="2">
    <source>
        <dbReference type="EMBL" id="GBF57195.1"/>
    </source>
</evidence>
<organism evidence="2 3">
    <name type="scientific">Candidatus Phycosocius bacilliformis</name>
    <dbReference type="NCBI Taxonomy" id="1445552"/>
    <lineage>
        <taxon>Bacteria</taxon>
        <taxon>Pseudomonadati</taxon>
        <taxon>Pseudomonadota</taxon>
        <taxon>Alphaproteobacteria</taxon>
        <taxon>Caulobacterales</taxon>
        <taxon>Caulobacterales incertae sedis</taxon>
        <taxon>Candidatus Phycosocius</taxon>
    </lineage>
</organism>
<dbReference type="SUPFAM" id="SSF50249">
    <property type="entry name" value="Nucleic acid-binding proteins"/>
    <property type="match status" value="2"/>
</dbReference>
<dbReference type="InterPro" id="IPR002059">
    <property type="entry name" value="CSP_DNA-bd"/>
</dbReference>
<dbReference type="GO" id="GO:0003676">
    <property type="term" value="F:nucleic acid binding"/>
    <property type="evidence" value="ECO:0007669"/>
    <property type="project" value="InterPro"/>
</dbReference>
<dbReference type="Gene3D" id="2.40.50.140">
    <property type="entry name" value="Nucleic acid-binding proteins"/>
    <property type="match status" value="2"/>
</dbReference>
<dbReference type="GO" id="GO:0005829">
    <property type="term" value="C:cytosol"/>
    <property type="evidence" value="ECO:0007669"/>
    <property type="project" value="UniProtKB-ARBA"/>
</dbReference>
<keyword evidence="3" id="KW-1185">Reference proteome</keyword>
<feature type="domain" description="CSD" evidence="1">
    <location>
        <begin position="105"/>
        <end position="173"/>
    </location>
</feature>
<evidence type="ECO:0000313" key="3">
    <source>
        <dbReference type="Proteomes" id="UP000245086"/>
    </source>
</evidence>
<proteinExistence type="predicted"/>
<dbReference type="AlphaFoldDB" id="A0A2P2E803"/>
<dbReference type="PROSITE" id="PS51857">
    <property type="entry name" value="CSD_2"/>
    <property type="match status" value="1"/>
</dbReference>
<dbReference type="Proteomes" id="UP000245086">
    <property type="component" value="Unassembled WGS sequence"/>
</dbReference>
<dbReference type="InterPro" id="IPR011129">
    <property type="entry name" value="CSD"/>
</dbReference>
<comment type="caution">
    <text evidence="2">The sequence shown here is derived from an EMBL/GenBank/DDBJ whole genome shotgun (WGS) entry which is preliminary data.</text>
</comment>
<dbReference type="InterPro" id="IPR012340">
    <property type="entry name" value="NA-bd_OB-fold"/>
</dbReference>
<protein>
    <submittedName>
        <fullName evidence="2">Cold shock protein CspC</fullName>
    </submittedName>
</protein>
<dbReference type="Pfam" id="PF00313">
    <property type="entry name" value="CSD"/>
    <property type="match status" value="1"/>
</dbReference>
<reference evidence="2 3" key="1">
    <citation type="journal article" date="2018" name="Genome Announc.">
        <title>Draft Genome Sequence of "Candidatus Phycosocius bacilliformis," an Alphaproteobacterial Ectosymbiont of the Hydrocarbon-Producing Green Alga Botryococcus braunii.</title>
        <authorList>
            <person name="Tanabe Y."/>
            <person name="Yamaguchi H."/>
            <person name="Watanabe M.M."/>
        </authorList>
    </citation>
    <scope>NUCLEOTIDE SEQUENCE [LARGE SCALE GENOMIC DNA]</scope>
    <source>
        <strain evidence="2 3">BOTRYCO-2</strain>
    </source>
</reference>
<gene>
    <name evidence="2" type="primary">cspC</name>
    <name evidence="2" type="ORF">PbB2_00859</name>
</gene>
<name>A0A2P2E803_9PROT</name>
<dbReference type="PANTHER" id="PTHR11544">
    <property type="entry name" value="COLD SHOCK DOMAIN CONTAINING PROTEINS"/>
    <property type="match status" value="1"/>
</dbReference>
<dbReference type="EMBL" id="BFBR01000002">
    <property type="protein sequence ID" value="GBF57195.1"/>
    <property type="molecule type" value="Genomic_DNA"/>
</dbReference>
<dbReference type="SMART" id="SM00357">
    <property type="entry name" value="CSP"/>
    <property type="match status" value="2"/>
</dbReference>
<dbReference type="CDD" id="cd04458">
    <property type="entry name" value="CSP_CDS"/>
    <property type="match status" value="2"/>
</dbReference>
<sequence>MGKEPLGTLAEGIVKWFDPVKGFGFVQVRDQSDNSSAELHQGGAGAGEVDALLHVSVLRKFSSAIPKEGDEITVLTAQGERGLQVVSILGLRPVTRPPPEDVDSFQAVTVKWFNRSKGYGFVGLTAEGPEAEDIFLHVATLRRGGIDMVDGGESLRARVERSAKGAVATAVVRG</sequence>
<dbReference type="InterPro" id="IPR050181">
    <property type="entry name" value="Cold_shock_domain"/>
</dbReference>